<dbReference type="KEGG" id="pmaw:MACH26_05980"/>
<dbReference type="InterPro" id="IPR025510">
    <property type="entry name" value="DUF4397"/>
</dbReference>
<proteinExistence type="predicted"/>
<accession>A0AA48HK66</accession>
<dbReference type="EMBL" id="AP027272">
    <property type="protein sequence ID" value="BDX05077.1"/>
    <property type="molecule type" value="Genomic_DNA"/>
</dbReference>
<feature type="domain" description="DUF4397" evidence="1">
    <location>
        <begin position="205"/>
        <end position="320"/>
    </location>
</feature>
<dbReference type="Proteomes" id="UP001333710">
    <property type="component" value="Chromosome"/>
</dbReference>
<evidence type="ECO:0000259" key="1">
    <source>
        <dbReference type="Pfam" id="PF14344"/>
    </source>
</evidence>
<gene>
    <name evidence="2" type="ORF">MACH26_05980</name>
</gene>
<dbReference type="AlphaFoldDB" id="A0AA48HK66"/>
<evidence type="ECO:0000313" key="2">
    <source>
        <dbReference type="EMBL" id="BDX05077.1"/>
    </source>
</evidence>
<sequence>MVDDASISSSSYGDVTALYSYDADSYDIGLSWYDSDGQEYSITESEMQLDSSYKTIMLLGGDFETPDVVEFAFQRSELEDEFYLYAMMGAADLGNYDLYMAESGVPFEDANYIANLSYLQPEKVGYWEPEDDDFAWPTEDYKIFLVDPDSGEMVFESQELVFNYASDYLLSVRKTSGANENNIVVDIILNSTNISAEQDIAATAQYRVYSAMQESVELTVIVDDADEQFTTVVEGGELSAYTSVEFGDYQISASSTEGDYSFDGRLMTLNQGESKTIVMFEDADVGLTSLTLDDSNLPQDFEHQVAVANLLPEFSNLDVYFVRDDETKDSADHFMTGLDYADSRTITVPNDYYSIVVVYEDNLGIESLLYRSELISFNEDAVYLITIEPEQQTGGYQVNVSW</sequence>
<evidence type="ECO:0000313" key="3">
    <source>
        <dbReference type="Proteomes" id="UP001333710"/>
    </source>
</evidence>
<organism evidence="2 3">
    <name type="scientific">Planctobacterium marinum</name>
    <dbReference type="NCBI Taxonomy" id="1631968"/>
    <lineage>
        <taxon>Bacteria</taxon>
        <taxon>Pseudomonadati</taxon>
        <taxon>Pseudomonadota</taxon>
        <taxon>Gammaproteobacteria</taxon>
        <taxon>Alteromonadales</taxon>
        <taxon>Alteromonadaceae</taxon>
        <taxon>Planctobacterium</taxon>
    </lineage>
</organism>
<name>A0AA48HK66_9ALTE</name>
<keyword evidence="3" id="KW-1185">Reference proteome</keyword>
<reference evidence="2" key="1">
    <citation type="submission" date="2023-01" db="EMBL/GenBank/DDBJ databases">
        <title>Complete genome sequence of Planctobacterium marinum strain Dej080120_11.</title>
        <authorList>
            <person name="Ueki S."/>
            <person name="Maruyama F."/>
        </authorList>
    </citation>
    <scope>NUCLEOTIDE SEQUENCE</scope>
    <source>
        <strain evidence="2">Dej080120_11</strain>
    </source>
</reference>
<protein>
    <recommendedName>
        <fullName evidence="1">DUF4397 domain-containing protein</fullName>
    </recommendedName>
</protein>
<dbReference type="Pfam" id="PF14344">
    <property type="entry name" value="DUF4397"/>
    <property type="match status" value="1"/>
</dbReference>